<sequence>MTRQTDDEVQKQIYNLILDPSTREWERQILVEAKDNANGLSPKNQLDQLKSELRPLALRHNLTPNVMDFYLTITGERQIDTHDKLIRHYQNDFSYQERAIFAGGCFWCMVEPFDQLPGIIAVISGYAGGSIDHPSYDEVSSQTTGYIESVEIIFDSRQITYQQLLQIYWSLIDPTDEFGQFDDRGENYKPVIFVVNDSQLSLAQNSKMELIKSKRFKKPIVVEIREVIKFWPAENFHQDFYKKNVHRYRAIKRSRQIFLTPQHTKNAIRRVFKTRV</sequence>
<comment type="catalytic activity">
    <reaction evidence="3 5">
        <text>L-methionyl-[protein] + [thioredoxin]-disulfide + H2O = L-methionyl-(S)-S-oxide-[protein] + [thioredoxin]-dithiol</text>
        <dbReference type="Rhea" id="RHEA:14217"/>
        <dbReference type="Rhea" id="RHEA-COMP:10698"/>
        <dbReference type="Rhea" id="RHEA-COMP:10700"/>
        <dbReference type="Rhea" id="RHEA-COMP:12313"/>
        <dbReference type="Rhea" id="RHEA-COMP:12315"/>
        <dbReference type="ChEBI" id="CHEBI:15377"/>
        <dbReference type="ChEBI" id="CHEBI:16044"/>
        <dbReference type="ChEBI" id="CHEBI:29950"/>
        <dbReference type="ChEBI" id="CHEBI:44120"/>
        <dbReference type="ChEBI" id="CHEBI:50058"/>
        <dbReference type="EC" id="1.8.4.11"/>
    </reaction>
</comment>
<evidence type="ECO:0000256" key="4">
    <source>
        <dbReference type="ARBA" id="ARBA00048782"/>
    </source>
</evidence>
<dbReference type="InterPro" id="IPR036509">
    <property type="entry name" value="Met_Sox_Rdtase_MsrA_sf"/>
</dbReference>
<dbReference type="RefSeq" id="WP_267287146.1">
    <property type="nucleotide sequence ID" value="NZ_QVOQ01000015.1"/>
</dbReference>
<protein>
    <recommendedName>
        <fullName evidence="5">Peptide methionine sulfoxide reductase MsrA</fullName>
        <shortName evidence="5">Protein-methionine-S-oxide reductase</shortName>
        <ecNumber evidence="5">1.8.4.11</ecNumber>
    </recommendedName>
    <alternativeName>
        <fullName evidence="5">Peptide-methionine (S)-S-oxide reductase</fullName>
        <shortName evidence="5">Peptide Met(O) reductase</shortName>
    </alternativeName>
</protein>
<comment type="similarity">
    <text evidence="1 5">Belongs to the MsrA Met sulfoxide reductase family.</text>
</comment>
<dbReference type="PANTHER" id="PTHR43774">
    <property type="entry name" value="PEPTIDE METHIONINE SULFOXIDE REDUCTASE"/>
    <property type="match status" value="1"/>
</dbReference>
<dbReference type="GO" id="GO:0030153">
    <property type="term" value="P:bacteriocin immunity"/>
    <property type="evidence" value="ECO:0007669"/>
    <property type="project" value="InterPro"/>
</dbReference>
<organism evidence="7 8">
    <name type="scientific">Leuconostoc falkenbergense</name>
    <dbReference type="NCBI Taxonomy" id="2766470"/>
    <lineage>
        <taxon>Bacteria</taxon>
        <taxon>Bacillati</taxon>
        <taxon>Bacillota</taxon>
        <taxon>Bacilli</taxon>
        <taxon>Lactobacillales</taxon>
        <taxon>Lactobacillaceae</taxon>
        <taxon>Leuconostoc</taxon>
    </lineage>
</organism>
<dbReference type="AlphaFoldDB" id="A0A9X3E9R0"/>
<evidence type="ECO:0000256" key="2">
    <source>
        <dbReference type="ARBA" id="ARBA00023002"/>
    </source>
</evidence>
<dbReference type="InterPro" id="IPR015046">
    <property type="entry name" value="LciA_Immunity-like"/>
</dbReference>
<evidence type="ECO:0000256" key="5">
    <source>
        <dbReference type="HAMAP-Rule" id="MF_01401"/>
    </source>
</evidence>
<feature type="active site" evidence="5">
    <location>
        <position position="105"/>
    </location>
</feature>
<dbReference type="EC" id="1.8.4.11" evidence="5"/>
<keyword evidence="2 5" id="KW-0560">Oxidoreductase</keyword>
<comment type="catalytic activity">
    <reaction evidence="4 5">
        <text>[thioredoxin]-disulfide + L-methionine + H2O = L-methionine (S)-S-oxide + [thioredoxin]-dithiol</text>
        <dbReference type="Rhea" id="RHEA:19993"/>
        <dbReference type="Rhea" id="RHEA-COMP:10698"/>
        <dbReference type="Rhea" id="RHEA-COMP:10700"/>
        <dbReference type="ChEBI" id="CHEBI:15377"/>
        <dbReference type="ChEBI" id="CHEBI:29950"/>
        <dbReference type="ChEBI" id="CHEBI:50058"/>
        <dbReference type="ChEBI" id="CHEBI:57844"/>
        <dbReference type="ChEBI" id="CHEBI:58772"/>
        <dbReference type="EC" id="1.8.4.11"/>
    </reaction>
</comment>
<dbReference type="Proteomes" id="UP001080333">
    <property type="component" value="Unassembled WGS sequence"/>
</dbReference>
<dbReference type="InterPro" id="IPR002569">
    <property type="entry name" value="Met_Sox_Rdtase_MsrA_dom"/>
</dbReference>
<evidence type="ECO:0000256" key="1">
    <source>
        <dbReference type="ARBA" id="ARBA00005591"/>
    </source>
</evidence>
<dbReference type="CDD" id="cd21059">
    <property type="entry name" value="LciA-like"/>
    <property type="match status" value="1"/>
</dbReference>
<dbReference type="Pfam" id="PF01625">
    <property type="entry name" value="PMSR"/>
    <property type="match status" value="1"/>
</dbReference>
<dbReference type="GO" id="GO:0008113">
    <property type="term" value="F:peptide-methionine (S)-S-oxide reductase activity"/>
    <property type="evidence" value="ECO:0007669"/>
    <property type="project" value="UniProtKB-UniRule"/>
</dbReference>
<reference evidence="7" key="1">
    <citation type="submission" date="2018-08" db="EMBL/GenBank/DDBJ databases">
        <title>Draft genome sequences of Leuconostoc spp. and Weissella spp. with biocontrol potential.</title>
        <authorList>
            <person name="Lo R."/>
            <person name="Ho V.T.T."/>
            <person name="Turner M.S."/>
        </authorList>
    </citation>
    <scope>NUCLEOTIDE SEQUENCE</scope>
    <source>
        <strain evidence="7">156</strain>
    </source>
</reference>
<proteinExistence type="inferred from homology"/>
<dbReference type="Gene3D" id="3.30.1060.10">
    <property type="entry name" value="Peptide methionine sulphoxide reductase MsrA"/>
    <property type="match status" value="1"/>
</dbReference>
<comment type="caution">
    <text evidence="7">The sequence shown here is derived from an EMBL/GenBank/DDBJ whole genome shotgun (WGS) entry which is preliminary data.</text>
</comment>
<evidence type="ECO:0000313" key="7">
    <source>
        <dbReference type="EMBL" id="MCX7578982.1"/>
    </source>
</evidence>
<dbReference type="Pfam" id="PF08951">
    <property type="entry name" value="EntA_Immun"/>
    <property type="match status" value="1"/>
</dbReference>
<evidence type="ECO:0000256" key="3">
    <source>
        <dbReference type="ARBA" id="ARBA00047806"/>
    </source>
</evidence>
<dbReference type="EMBL" id="QVOQ01000015">
    <property type="protein sequence ID" value="MCX7578982.1"/>
    <property type="molecule type" value="Genomic_DNA"/>
</dbReference>
<dbReference type="SUPFAM" id="SSF55068">
    <property type="entry name" value="Peptide methionine sulfoxide reductase"/>
    <property type="match status" value="1"/>
</dbReference>
<gene>
    <name evidence="5 7" type="primary">msrA</name>
    <name evidence="7" type="ORF">D0502_06270</name>
</gene>
<evidence type="ECO:0000313" key="8">
    <source>
        <dbReference type="Proteomes" id="UP001080333"/>
    </source>
</evidence>
<name>A0A9X3E9R0_9LACO</name>
<feature type="domain" description="Peptide methionine sulphoxide reductase MsrA" evidence="6">
    <location>
        <begin position="99"/>
        <end position="249"/>
    </location>
</feature>
<evidence type="ECO:0000259" key="6">
    <source>
        <dbReference type="Pfam" id="PF01625"/>
    </source>
</evidence>
<dbReference type="HAMAP" id="MF_01401">
    <property type="entry name" value="MsrA"/>
    <property type="match status" value="1"/>
</dbReference>
<accession>A0A9X3E9R0</accession>
<dbReference type="PANTHER" id="PTHR43774:SF1">
    <property type="entry name" value="PEPTIDE METHIONINE SULFOXIDE REDUCTASE MSRA 2"/>
    <property type="match status" value="1"/>
</dbReference>
<comment type="function">
    <text evidence="5">Has an important function as a repair enzyme for proteins that have been inactivated by oxidation. Catalyzes the reversible oxidation-reduction of methionine sulfoxide in proteins to methionine.</text>
</comment>
<dbReference type="NCBIfam" id="TIGR00401">
    <property type="entry name" value="msrA"/>
    <property type="match status" value="1"/>
</dbReference>